<evidence type="ECO:0000313" key="2">
    <source>
        <dbReference type="Proteomes" id="UP001529510"/>
    </source>
</evidence>
<evidence type="ECO:0000313" key="1">
    <source>
        <dbReference type="EMBL" id="KAL0147373.1"/>
    </source>
</evidence>
<gene>
    <name evidence="1" type="ORF">M9458_057316</name>
</gene>
<dbReference type="Proteomes" id="UP001529510">
    <property type="component" value="Unassembled WGS sequence"/>
</dbReference>
<dbReference type="InterPro" id="IPR053082">
    <property type="entry name" value="Nuclear_GTPase_SLIP-GC"/>
</dbReference>
<protein>
    <submittedName>
        <fullName evidence="1">Uncharacterized protein</fullName>
    </submittedName>
</protein>
<sequence length="55" mass="6266">MSEFASDVARFIQHSKACPGGWYWPLVKSVTIKIPDCHELLEHIVIVDIPGTEDW</sequence>
<dbReference type="PANTHER" id="PTHR47308:SF1">
    <property type="entry name" value="NUCLEAR GTPASE SLIP-GC"/>
    <property type="match status" value="1"/>
</dbReference>
<dbReference type="EMBL" id="JAMKFB020000759">
    <property type="protein sequence ID" value="KAL0147373.1"/>
    <property type="molecule type" value="Genomic_DNA"/>
</dbReference>
<accession>A0ABD0ME77</accession>
<dbReference type="AlphaFoldDB" id="A0ABD0ME77"/>
<dbReference type="PANTHER" id="PTHR47308">
    <property type="entry name" value="NUCLEAR GTPASE SLIP-GC"/>
    <property type="match status" value="1"/>
</dbReference>
<reference evidence="1 2" key="1">
    <citation type="submission" date="2024-05" db="EMBL/GenBank/DDBJ databases">
        <title>Genome sequencing and assembly of Indian major carp, Cirrhinus mrigala (Hamilton, 1822).</title>
        <authorList>
            <person name="Mohindra V."/>
            <person name="Chowdhury L.M."/>
            <person name="Lal K."/>
            <person name="Jena J.K."/>
        </authorList>
    </citation>
    <scope>NUCLEOTIDE SEQUENCE [LARGE SCALE GENOMIC DNA]</scope>
    <source>
        <strain evidence="1">CM1030</strain>
        <tissue evidence="1">Blood</tissue>
    </source>
</reference>
<proteinExistence type="predicted"/>
<feature type="non-terminal residue" evidence="1">
    <location>
        <position position="55"/>
    </location>
</feature>
<keyword evidence="2" id="KW-1185">Reference proteome</keyword>
<comment type="caution">
    <text evidence="1">The sequence shown here is derived from an EMBL/GenBank/DDBJ whole genome shotgun (WGS) entry which is preliminary data.</text>
</comment>
<organism evidence="1 2">
    <name type="scientific">Cirrhinus mrigala</name>
    <name type="common">Mrigala</name>
    <dbReference type="NCBI Taxonomy" id="683832"/>
    <lineage>
        <taxon>Eukaryota</taxon>
        <taxon>Metazoa</taxon>
        <taxon>Chordata</taxon>
        <taxon>Craniata</taxon>
        <taxon>Vertebrata</taxon>
        <taxon>Euteleostomi</taxon>
        <taxon>Actinopterygii</taxon>
        <taxon>Neopterygii</taxon>
        <taxon>Teleostei</taxon>
        <taxon>Ostariophysi</taxon>
        <taxon>Cypriniformes</taxon>
        <taxon>Cyprinidae</taxon>
        <taxon>Labeoninae</taxon>
        <taxon>Labeonini</taxon>
        <taxon>Cirrhinus</taxon>
    </lineage>
</organism>
<name>A0ABD0ME77_CIRMR</name>